<feature type="domain" description="Ketopantoate reductase N-terminal" evidence="5">
    <location>
        <begin position="31"/>
        <end position="186"/>
    </location>
</feature>
<dbReference type="FunFam" id="1.10.1040.10:FF:000017">
    <property type="entry name" value="2-dehydropantoate 2-reductase"/>
    <property type="match status" value="1"/>
</dbReference>
<organism evidence="7 8">
    <name type="scientific">Exophiala mesophila</name>
    <name type="common">Black yeast-like fungus</name>
    <dbReference type="NCBI Taxonomy" id="212818"/>
    <lineage>
        <taxon>Eukaryota</taxon>
        <taxon>Fungi</taxon>
        <taxon>Dikarya</taxon>
        <taxon>Ascomycota</taxon>
        <taxon>Pezizomycotina</taxon>
        <taxon>Eurotiomycetes</taxon>
        <taxon>Chaetothyriomycetidae</taxon>
        <taxon>Chaetothyriales</taxon>
        <taxon>Herpotrichiellaceae</taxon>
        <taxon>Exophiala</taxon>
    </lineage>
</organism>
<evidence type="ECO:0000256" key="4">
    <source>
        <dbReference type="SAM" id="MobiDB-lite"/>
    </source>
</evidence>
<evidence type="ECO:0000313" key="8">
    <source>
        <dbReference type="Proteomes" id="UP000288859"/>
    </source>
</evidence>
<evidence type="ECO:0000259" key="6">
    <source>
        <dbReference type="Pfam" id="PF08546"/>
    </source>
</evidence>
<accession>A0A438MX65</accession>
<proteinExistence type="inferred from homology"/>
<dbReference type="GO" id="GO:0015940">
    <property type="term" value="P:pantothenate biosynthetic process"/>
    <property type="evidence" value="ECO:0007669"/>
    <property type="project" value="InterPro"/>
</dbReference>
<evidence type="ECO:0000259" key="5">
    <source>
        <dbReference type="Pfam" id="PF02558"/>
    </source>
</evidence>
<dbReference type="InterPro" id="IPR013752">
    <property type="entry name" value="KPA_reductase"/>
</dbReference>
<dbReference type="NCBIfam" id="TIGR00745">
    <property type="entry name" value="apbA_panE"/>
    <property type="match status" value="1"/>
</dbReference>
<reference evidence="7 8" key="1">
    <citation type="submission" date="2017-03" db="EMBL/GenBank/DDBJ databases">
        <title>Genomes of endolithic fungi from Antarctica.</title>
        <authorList>
            <person name="Coleine C."/>
            <person name="Masonjones S."/>
            <person name="Stajich J.E."/>
        </authorList>
    </citation>
    <scope>NUCLEOTIDE SEQUENCE [LARGE SCALE GENOMIC DNA]</scope>
    <source>
        <strain evidence="7 8">CCFEE 6314</strain>
    </source>
</reference>
<dbReference type="GO" id="GO:0005737">
    <property type="term" value="C:cytoplasm"/>
    <property type="evidence" value="ECO:0007669"/>
    <property type="project" value="TreeGrafter"/>
</dbReference>
<dbReference type="InterPro" id="IPR036291">
    <property type="entry name" value="NAD(P)-bd_dom_sf"/>
</dbReference>
<feature type="region of interest" description="Disordered" evidence="4">
    <location>
        <begin position="1"/>
        <end position="28"/>
    </location>
</feature>
<dbReference type="OrthoDB" id="2147163at2759"/>
<evidence type="ECO:0000313" key="7">
    <source>
        <dbReference type="EMBL" id="RVX68312.1"/>
    </source>
</evidence>
<sequence length="448" mass="48501">MVSEIPQTNGTGPAGHTPTTTPTPTSTPPNILVFGVGSIGAVYLYQLQKAGCRVTAVCRSNYTAVKESGFTLHSVRFGTQKYKPDHVIRSVAECPKDVDYDFVVVCSKSFPGSRPSLADMIRPAIRETQAHTAILLAQNGIEIEQEVADAFPQNPILSGVVYLPAVQTDQGTIEYPEMMNLLEIGTYPSDAPAWHKEAAQRMADLMIQGGGGAKVLDDIQIARWSKLIMNAAWNPIGALTLTTDGDFLNTSDPYAYELSWAVMMEIVDLATKLGIPGVTRQVAETRFAVTKERAETGNGRQMSMLQDVLQARPFEVEAILGNPVRLGHFKMPMTIIRGSRVSGGATIKQGPTFTGEVYADPILFKAEEGININHLLEVKIGSGWVCDKGGEPQRLNVGDIVWAPAGTTHWHGADDGSLMAHLAISHGKTTWLDPVTDEEYNAKNAAKV</sequence>
<dbReference type="Gene3D" id="1.10.1040.10">
    <property type="entry name" value="N-(1-d-carboxylethyl)-l-norvaline Dehydrogenase, domain 2"/>
    <property type="match status" value="1"/>
</dbReference>
<dbReference type="InterPro" id="IPR051402">
    <property type="entry name" value="KPR-Related"/>
</dbReference>
<dbReference type="SUPFAM" id="SSF48179">
    <property type="entry name" value="6-phosphogluconate dehydrogenase C-terminal domain-like"/>
    <property type="match status" value="1"/>
</dbReference>
<dbReference type="InterPro" id="IPR008927">
    <property type="entry name" value="6-PGluconate_DH-like_C_sf"/>
</dbReference>
<dbReference type="PANTHER" id="PTHR21708">
    <property type="entry name" value="PROBABLE 2-DEHYDROPANTOATE 2-REDUCTASE"/>
    <property type="match status" value="1"/>
</dbReference>
<evidence type="ECO:0000256" key="3">
    <source>
        <dbReference type="ARBA" id="ARBA00023002"/>
    </source>
</evidence>
<dbReference type="InterPro" id="IPR014710">
    <property type="entry name" value="RmlC-like_jellyroll"/>
</dbReference>
<evidence type="ECO:0000256" key="2">
    <source>
        <dbReference type="ARBA" id="ARBA00022857"/>
    </source>
</evidence>
<dbReference type="SUPFAM" id="SSF51182">
    <property type="entry name" value="RmlC-like cupins"/>
    <property type="match status" value="1"/>
</dbReference>
<feature type="compositionally biased region" description="Low complexity" evidence="4">
    <location>
        <begin position="8"/>
        <end position="24"/>
    </location>
</feature>
<dbReference type="VEuPathDB" id="FungiDB:PV10_05753"/>
<dbReference type="InterPro" id="IPR003710">
    <property type="entry name" value="ApbA"/>
</dbReference>
<dbReference type="Proteomes" id="UP000288859">
    <property type="component" value="Unassembled WGS sequence"/>
</dbReference>
<gene>
    <name evidence="7" type="ORF">B0A52_07315</name>
</gene>
<dbReference type="EMBL" id="NAJM01000039">
    <property type="protein sequence ID" value="RVX68312.1"/>
    <property type="molecule type" value="Genomic_DNA"/>
</dbReference>
<dbReference type="Pfam" id="PF08546">
    <property type="entry name" value="ApbA_C"/>
    <property type="match status" value="1"/>
</dbReference>
<dbReference type="SUPFAM" id="SSF51735">
    <property type="entry name" value="NAD(P)-binding Rossmann-fold domains"/>
    <property type="match status" value="1"/>
</dbReference>
<comment type="caution">
    <text evidence="7">The sequence shown here is derived from an EMBL/GenBank/DDBJ whole genome shotgun (WGS) entry which is preliminary data.</text>
</comment>
<name>A0A438MX65_EXOME</name>
<keyword evidence="2" id="KW-0521">NADP</keyword>
<keyword evidence="3" id="KW-0560">Oxidoreductase</keyword>
<dbReference type="InterPro" id="IPR011051">
    <property type="entry name" value="RmlC_Cupin_sf"/>
</dbReference>
<dbReference type="Pfam" id="PF02558">
    <property type="entry name" value="ApbA"/>
    <property type="match status" value="1"/>
</dbReference>
<dbReference type="Gene3D" id="3.40.50.720">
    <property type="entry name" value="NAD(P)-binding Rossmann-like Domain"/>
    <property type="match status" value="1"/>
</dbReference>
<comment type="similarity">
    <text evidence="1">Belongs to the ketopantoate reductase family.</text>
</comment>
<evidence type="ECO:0008006" key="9">
    <source>
        <dbReference type="Google" id="ProtNLM"/>
    </source>
</evidence>
<dbReference type="AlphaFoldDB" id="A0A438MX65"/>
<feature type="domain" description="Ketopantoate reductase C-terminal" evidence="6">
    <location>
        <begin position="218"/>
        <end position="328"/>
    </location>
</feature>
<dbReference type="GO" id="GO:0008677">
    <property type="term" value="F:2-dehydropantoate 2-reductase activity"/>
    <property type="evidence" value="ECO:0007669"/>
    <property type="project" value="InterPro"/>
</dbReference>
<protein>
    <recommendedName>
        <fullName evidence="9">Cupin 2 conserved barrel domain-containing protein</fullName>
    </recommendedName>
</protein>
<dbReference type="InterPro" id="IPR013332">
    <property type="entry name" value="KPR_N"/>
</dbReference>
<dbReference type="InterPro" id="IPR013328">
    <property type="entry name" value="6PGD_dom2"/>
</dbReference>
<dbReference type="PANTHER" id="PTHR21708:SF30">
    <property type="entry name" value="2-DEHYDROPANTOATE 2-REDUCTASE-RELATED"/>
    <property type="match status" value="1"/>
</dbReference>
<evidence type="ECO:0000256" key="1">
    <source>
        <dbReference type="ARBA" id="ARBA00007870"/>
    </source>
</evidence>
<dbReference type="Gene3D" id="2.60.120.10">
    <property type="entry name" value="Jelly Rolls"/>
    <property type="match status" value="1"/>
</dbReference>